<dbReference type="RefSeq" id="WP_010961860.1">
    <property type="nucleotide sequence ID" value="NC_002977.6"/>
</dbReference>
<dbReference type="KEGG" id="mca:MCA2647"/>
<proteinExistence type="predicted"/>
<accession>Q603Z9</accession>
<dbReference type="eggNOG" id="ENOG50332V4">
    <property type="taxonomic scope" value="Bacteria"/>
</dbReference>
<dbReference type="AlphaFoldDB" id="Q603Z9"/>
<dbReference type="GeneID" id="88224829"/>
<evidence type="ECO:0008006" key="3">
    <source>
        <dbReference type="Google" id="ProtNLM"/>
    </source>
</evidence>
<organism evidence="1 2">
    <name type="scientific">Methylococcus capsulatus (strain ATCC 33009 / NCIMB 11132 / Bath)</name>
    <dbReference type="NCBI Taxonomy" id="243233"/>
    <lineage>
        <taxon>Bacteria</taxon>
        <taxon>Pseudomonadati</taxon>
        <taxon>Pseudomonadota</taxon>
        <taxon>Gammaproteobacteria</taxon>
        <taxon>Methylococcales</taxon>
        <taxon>Methylococcaceae</taxon>
        <taxon>Methylococcus</taxon>
    </lineage>
</organism>
<protein>
    <recommendedName>
        <fullName evidence="3">Helix-turn-helix domain-containing protein</fullName>
    </recommendedName>
</protein>
<name>Q603Z9_METCA</name>
<reference evidence="1 2" key="1">
    <citation type="journal article" date="2004" name="PLoS Biol.">
        <title>Genomic insights into methanotrophy: the complete genome sequence of Methylococcus capsulatus (Bath).</title>
        <authorList>
            <person name="Ward N.L."/>
            <person name="Larsen O."/>
            <person name="Sakwa J."/>
            <person name="Bruseth L."/>
            <person name="Khouri H.M."/>
            <person name="Durkin A.S."/>
            <person name="Dimitrov G."/>
            <person name="Jiang L."/>
            <person name="Scanlan D."/>
            <person name="Kang K.H."/>
            <person name="Lewis M.R."/>
            <person name="Nelson K.E."/>
            <person name="Methe B.A."/>
            <person name="Wu M."/>
            <person name="Heidelberg J.F."/>
            <person name="Paulsen I.T."/>
            <person name="Fouts D.E."/>
            <person name="Ravel J."/>
            <person name="Tettelin H."/>
            <person name="Ren Q."/>
            <person name="Read T.D."/>
            <person name="DeBoy R.T."/>
            <person name="Seshadri R."/>
            <person name="Salzberg S.L."/>
            <person name="Jensen H.B."/>
            <person name="Birkeland N.K."/>
            <person name="Nelson W.C."/>
            <person name="Dodson R.J."/>
            <person name="Grindhaug S.H."/>
            <person name="Holt I.E."/>
            <person name="Eidhammer I."/>
            <person name="Jonasen I."/>
            <person name="Vanaken S."/>
            <person name="Utterback T.R."/>
            <person name="Feldblyum T.V."/>
            <person name="Fraser C.M."/>
            <person name="Lillehaug J.R."/>
            <person name="Eisen J.A."/>
        </authorList>
    </citation>
    <scope>NUCLEOTIDE SEQUENCE [LARGE SCALE GENOMIC DNA]</scope>
    <source>
        <strain evidence="2">ATCC 33009 / NCIMB 11132 / Bath</strain>
    </source>
</reference>
<evidence type="ECO:0000313" key="2">
    <source>
        <dbReference type="Proteomes" id="UP000006821"/>
    </source>
</evidence>
<dbReference type="Proteomes" id="UP000006821">
    <property type="component" value="Chromosome"/>
</dbReference>
<gene>
    <name evidence="1" type="ordered locus">MCA2647</name>
</gene>
<dbReference type="STRING" id="243233.MCA2647"/>
<dbReference type="EMBL" id="AE017282">
    <property type="protein sequence ID" value="AAU91237.1"/>
    <property type="molecule type" value="Genomic_DNA"/>
</dbReference>
<dbReference type="HOGENOM" id="CLU_187468_0_0_6"/>
<evidence type="ECO:0000313" key="1">
    <source>
        <dbReference type="EMBL" id="AAU91237.1"/>
    </source>
</evidence>
<sequence>MKNNDERTLTAVSEMVGEPMIDAKQAAAALRLPYYWFADHAMRSKYRIPHYLLGGLVRYRLSELSAWAARSAAVQGREAREEDTPAGEAE</sequence>